<gene>
    <name evidence="1" type="ORF">OKA104_LOCUS51420</name>
</gene>
<accession>A0A820PDU9</accession>
<name>A0A820PDU9_9BILA</name>
<dbReference type="Proteomes" id="UP000663881">
    <property type="component" value="Unassembled WGS sequence"/>
</dbReference>
<dbReference type="Pfam" id="PF14776">
    <property type="entry name" value="UNC-79"/>
    <property type="match status" value="1"/>
</dbReference>
<dbReference type="InterPro" id="IPR024855">
    <property type="entry name" value="UNC79"/>
</dbReference>
<protein>
    <submittedName>
        <fullName evidence="1">Uncharacterized protein</fullName>
    </submittedName>
</protein>
<feature type="non-terminal residue" evidence="1">
    <location>
        <position position="1"/>
    </location>
</feature>
<dbReference type="EMBL" id="CAJOAY010027796">
    <property type="protein sequence ID" value="CAF4401393.1"/>
    <property type="molecule type" value="Genomic_DNA"/>
</dbReference>
<sequence>MYIYHIDILFVIAHGAASARAAASNLLFFYWPMLNPTGVDRRSIHFKFVPRKPIICLTERCLERRNIASKVCVNIL</sequence>
<dbReference type="AlphaFoldDB" id="A0A820PDU9"/>
<evidence type="ECO:0000313" key="1">
    <source>
        <dbReference type="EMBL" id="CAF4401393.1"/>
    </source>
</evidence>
<dbReference type="PANTHER" id="PTHR21696">
    <property type="entry name" value="PROTEIN UNC-79 HOMOLOG"/>
    <property type="match status" value="1"/>
</dbReference>
<dbReference type="PANTHER" id="PTHR21696:SF2">
    <property type="entry name" value="PROTEIN UNC-79 HOMOLOG"/>
    <property type="match status" value="1"/>
</dbReference>
<reference evidence="1" key="1">
    <citation type="submission" date="2021-02" db="EMBL/GenBank/DDBJ databases">
        <authorList>
            <person name="Nowell W R."/>
        </authorList>
    </citation>
    <scope>NUCLEOTIDE SEQUENCE</scope>
</reference>
<evidence type="ECO:0000313" key="2">
    <source>
        <dbReference type="Proteomes" id="UP000663881"/>
    </source>
</evidence>
<organism evidence="1 2">
    <name type="scientific">Adineta steineri</name>
    <dbReference type="NCBI Taxonomy" id="433720"/>
    <lineage>
        <taxon>Eukaryota</taxon>
        <taxon>Metazoa</taxon>
        <taxon>Spiralia</taxon>
        <taxon>Gnathifera</taxon>
        <taxon>Rotifera</taxon>
        <taxon>Eurotatoria</taxon>
        <taxon>Bdelloidea</taxon>
        <taxon>Adinetida</taxon>
        <taxon>Adinetidae</taxon>
        <taxon>Adineta</taxon>
    </lineage>
</organism>
<proteinExistence type="predicted"/>
<comment type="caution">
    <text evidence="1">The sequence shown here is derived from an EMBL/GenBank/DDBJ whole genome shotgun (WGS) entry which is preliminary data.</text>
</comment>